<evidence type="ECO:0000313" key="2">
    <source>
        <dbReference type="EMBL" id="RCW73871.1"/>
    </source>
</evidence>
<name>A0A368Y0Q5_9BURK</name>
<evidence type="ECO:0000313" key="3">
    <source>
        <dbReference type="Proteomes" id="UP000252884"/>
    </source>
</evidence>
<feature type="compositionally biased region" description="Basic and acidic residues" evidence="1">
    <location>
        <begin position="103"/>
        <end position="113"/>
    </location>
</feature>
<protein>
    <submittedName>
        <fullName evidence="2">Type IV pilus assembly protein PilW</fullName>
    </submittedName>
</protein>
<dbReference type="Pfam" id="PF16074">
    <property type="entry name" value="PilW"/>
    <property type="match status" value="1"/>
</dbReference>
<dbReference type="AlphaFoldDB" id="A0A368Y0Q5"/>
<sequence>MLLELIVALAVGLGVVLTAMGTLAFVQASATVHGDALLLQQRADIALHAIGQQLRQAGAVELVENTDGSVRFSNAFDGHAASGFAVQGENGSPGKPDTLSTSRQDDGEAHDCLGNRPDATARGIRMDSRFSVAGGSLRCLGAQTASGSQIIVDGVEDFQVLYGVRSTGSGGDQFRFVDADGLAGRWADVAAVQICLQLRGEHLHPQAASVRNCQGVDQAADGRLHRVAYATFSLRNIHPTGS</sequence>
<accession>A0A368Y0Q5</accession>
<organism evidence="2 3">
    <name type="scientific">Pseudorhodoferax soli</name>
    <dbReference type="NCBI Taxonomy" id="545864"/>
    <lineage>
        <taxon>Bacteria</taxon>
        <taxon>Pseudomonadati</taxon>
        <taxon>Pseudomonadota</taxon>
        <taxon>Betaproteobacteria</taxon>
        <taxon>Burkholderiales</taxon>
        <taxon>Comamonadaceae</taxon>
    </lineage>
</organism>
<feature type="region of interest" description="Disordered" evidence="1">
    <location>
        <begin position="85"/>
        <end position="118"/>
    </location>
</feature>
<proteinExistence type="predicted"/>
<dbReference type="EMBL" id="QPJK01000002">
    <property type="protein sequence ID" value="RCW73871.1"/>
    <property type="molecule type" value="Genomic_DNA"/>
</dbReference>
<dbReference type="RefSeq" id="WP_170168122.1">
    <property type="nucleotide sequence ID" value="NZ_QPJK01000002.1"/>
</dbReference>
<comment type="caution">
    <text evidence="2">The sequence shown here is derived from an EMBL/GenBank/DDBJ whole genome shotgun (WGS) entry which is preliminary data.</text>
</comment>
<keyword evidence="3" id="KW-1185">Reference proteome</keyword>
<dbReference type="Proteomes" id="UP000252884">
    <property type="component" value="Unassembled WGS sequence"/>
</dbReference>
<gene>
    <name evidence="2" type="ORF">DES41_102188</name>
</gene>
<dbReference type="InterPro" id="IPR032092">
    <property type="entry name" value="PilW"/>
</dbReference>
<reference evidence="2 3" key="1">
    <citation type="submission" date="2018-07" db="EMBL/GenBank/DDBJ databases">
        <title>Genomic Encyclopedia of Type Strains, Phase IV (KMG-IV): sequencing the most valuable type-strain genomes for metagenomic binning, comparative biology and taxonomic classification.</title>
        <authorList>
            <person name="Goeker M."/>
        </authorList>
    </citation>
    <scope>NUCLEOTIDE SEQUENCE [LARGE SCALE GENOMIC DNA]</scope>
    <source>
        <strain evidence="2 3">DSM 21634</strain>
    </source>
</reference>
<dbReference type="GO" id="GO:0043683">
    <property type="term" value="P:type IV pilus assembly"/>
    <property type="evidence" value="ECO:0007669"/>
    <property type="project" value="InterPro"/>
</dbReference>
<evidence type="ECO:0000256" key="1">
    <source>
        <dbReference type="SAM" id="MobiDB-lite"/>
    </source>
</evidence>